<dbReference type="InterPro" id="IPR029058">
    <property type="entry name" value="AB_hydrolase_fold"/>
</dbReference>
<dbReference type="WBParaSite" id="HPBE_0001695201-mRNA-1">
    <property type="protein sequence ID" value="HPBE_0001695201-mRNA-1"/>
    <property type="gene ID" value="HPBE_0001695201"/>
</dbReference>
<name>A0A183G5N4_HELPZ</name>
<accession>A0A183G5N4</accession>
<evidence type="ECO:0000313" key="3">
    <source>
        <dbReference type="Proteomes" id="UP000050761"/>
    </source>
</evidence>
<evidence type="ECO:0000313" key="4">
    <source>
        <dbReference type="WBParaSite" id="HPBE_0001695201-mRNA-1"/>
    </source>
</evidence>
<dbReference type="EMBL" id="UZAH01029703">
    <property type="protein sequence ID" value="VDP07503.1"/>
    <property type="molecule type" value="Genomic_DNA"/>
</dbReference>
<dbReference type="InterPro" id="IPR002018">
    <property type="entry name" value="CarbesteraseB"/>
</dbReference>
<keyword evidence="3" id="KW-1185">Reference proteome</keyword>
<dbReference type="Gene3D" id="3.40.50.1820">
    <property type="entry name" value="alpha/beta hydrolase"/>
    <property type="match status" value="1"/>
</dbReference>
<evidence type="ECO:0000259" key="1">
    <source>
        <dbReference type="Pfam" id="PF00135"/>
    </source>
</evidence>
<feature type="domain" description="Carboxylesterase type B" evidence="1">
    <location>
        <begin position="10"/>
        <end position="61"/>
    </location>
</feature>
<dbReference type="Proteomes" id="UP000050761">
    <property type="component" value="Unassembled WGS sequence"/>
</dbReference>
<dbReference type="AlphaFoldDB" id="A0A183G5N4"/>
<organism evidence="3 4">
    <name type="scientific">Heligmosomoides polygyrus</name>
    <name type="common">Parasitic roundworm</name>
    <dbReference type="NCBI Taxonomy" id="6339"/>
    <lineage>
        <taxon>Eukaryota</taxon>
        <taxon>Metazoa</taxon>
        <taxon>Ecdysozoa</taxon>
        <taxon>Nematoda</taxon>
        <taxon>Chromadorea</taxon>
        <taxon>Rhabditida</taxon>
        <taxon>Rhabditina</taxon>
        <taxon>Rhabditomorpha</taxon>
        <taxon>Strongyloidea</taxon>
        <taxon>Heligmosomidae</taxon>
        <taxon>Heligmosomoides</taxon>
    </lineage>
</organism>
<dbReference type="OrthoDB" id="5842897at2759"/>
<reference evidence="2 3" key="1">
    <citation type="submission" date="2018-11" db="EMBL/GenBank/DDBJ databases">
        <authorList>
            <consortium name="Pathogen Informatics"/>
        </authorList>
    </citation>
    <scope>NUCLEOTIDE SEQUENCE [LARGE SCALE GENOMIC DNA]</scope>
</reference>
<proteinExistence type="predicted"/>
<sequence length="89" mass="9609">MQALYYAGNQSAAAAVMVFIDGANGFTEGGWDISTQKGMVRNLVTRGVVVVTLQYRLGALGGFWPSSLSLWSPISLKSVGRLEKLEQNE</sequence>
<reference evidence="4" key="2">
    <citation type="submission" date="2019-09" db="UniProtKB">
        <authorList>
            <consortium name="WormBaseParasite"/>
        </authorList>
    </citation>
    <scope>IDENTIFICATION</scope>
</reference>
<protein>
    <submittedName>
        <fullName evidence="4">COesterase domain-containing protein</fullName>
    </submittedName>
</protein>
<dbReference type="SUPFAM" id="SSF53474">
    <property type="entry name" value="alpha/beta-Hydrolases"/>
    <property type="match status" value="1"/>
</dbReference>
<dbReference type="Pfam" id="PF00135">
    <property type="entry name" value="COesterase"/>
    <property type="match status" value="1"/>
</dbReference>
<evidence type="ECO:0000313" key="2">
    <source>
        <dbReference type="EMBL" id="VDP07503.1"/>
    </source>
</evidence>
<gene>
    <name evidence="2" type="ORF">HPBE_LOCUS16951</name>
</gene>
<accession>A0A3P8EFC2</accession>